<name>A0A2V3IR12_9FLOR</name>
<feature type="compositionally biased region" description="Polar residues" evidence="1">
    <location>
        <begin position="89"/>
        <end position="100"/>
    </location>
</feature>
<feature type="compositionally biased region" description="Basic and acidic residues" evidence="1">
    <location>
        <begin position="67"/>
        <end position="79"/>
    </location>
</feature>
<gene>
    <name evidence="2" type="ORF">BWQ96_05726</name>
</gene>
<feature type="region of interest" description="Disordered" evidence="1">
    <location>
        <begin position="1"/>
        <end position="487"/>
    </location>
</feature>
<dbReference type="EMBL" id="NBIV01000088">
    <property type="protein sequence ID" value="PXF44548.1"/>
    <property type="molecule type" value="Genomic_DNA"/>
</dbReference>
<sequence>MPQRRSARLRAAARDSQSIPPAPKRQRRERPLANGGCARSPLHEVTNATTISTRAHRSIHTSNESRCVLKDGKTTEHAQKRASKRHLRTTPTPNVHQATIANPERVRTSETPSRRSRSQTLSVRKENELDGSSALRKEKDPDKSEAQVAESQASQTLEDERRTLANMKAKNSEEALPSLMRKSPSPPVGSSKLSLATRNRLKRTPRPPSPPLYPEDEIQPKPSPTSKQIEGKQHRKPIPRPPTPPVLYPEDEIQPLPPRKGKEQSGNKDYKQAPLPRSPPMRNQALRTTSAAALATLAPSHSRSSPPRSPSTQGAQVSRKASQKQTSREEPSDERTETPVTPHASQNIQPERVKDGPPDPSPASEPRRLSFSPEMPAPPRPPTASGLPAPLHTYSKRRHAVQDLALPSRKSLGVRSRASSGGSTGSASKSERGEAPLDEAESDVEDSEESESDEESGKVDSALRSFIGQQRKMWDEIDNIDLEEDFD</sequence>
<protein>
    <submittedName>
        <fullName evidence="2">Uncharacterized protein</fullName>
    </submittedName>
</protein>
<feature type="compositionally biased region" description="Polar residues" evidence="1">
    <location>
        <begin position="312"/>
        <end position="325"/>
    </location>
</feature>
<feature type="compositionally biased region" description="Low complexity" evidence="1">
    <location>
        <begin position="285"/>
        <end position="306"/>
    </location>
</feature>
<evidence type="ECO:0000313" key="3">
    <source>
        <dbReference type="Proteomes" id="UP000247409"/>
    </source>
</evidence>
<feature type="compositionally biased region" description="Basic and acidic residues" evidence="1">
    <location>
        <begin position="135"/>
        <end position="145"/>
    </location>
</feature>
<feature type="compositionally biased region" description="Low complexity" evidence="1">
    <location>
        <begin position="411"/>
        <end position="428"/>
    </location>
</feature>
<reference evidence="2 3" key="1">
    <citation type="journal article" date="2018" name="Mol. Biol. Evol.">
        <title>Analysis of the draft genome of the red seaweed Gracilariopsis chorda provides insights into genome size evolution in Rhodophyta.</title>
        <authorList>
            <person name="Lee J."/>
            <person name="Yang E.C."/>
            <person name="Graf L."/>
            <person name="Yang J.H."/>
            <person name="Qiu H."/>
            <person name="Zel Zion U."/>
            <person name="Chan C.X."/>
            <person name="Stephens T.G."/>
            <person name="Weber A.P.M."/>
            <person name="Boo G.H."/>
            <person name="Boo S.M."/>
            <person name="Kim K.M."/>
            <person name="Shin Y."/>
            <person name="Jung M."/>
            <person name="Lee S.J."/>
            <person name="Yim H.S."/>
            <person name="Lee J.H."/>
            <person name="Bhattacharya D."/>
            <person name="Yoon H.S."/>
        </authorList>
    </citation>
    <scope>NUCLEOTIDE SEQUENCE [LARGE SCALE GENOMIC DNA]</scope>
    <source>
        <strain evidence="2 3">SKKU-2015</strain>
        <tissue evidence="2">Whole body</tissue>
    </source>
</reference>
<dbReference type="Proteomes" id="UP000247409">
    <property type="component" value="Unassembled WGS sequence"/>
</dbReference>
<comment type="caution">
    <text evidence="2">The sequence shown here is derived from an EMBL/GenBank/DDBJ whole genome shotgun (WGS) entry which is preliminary data.</text>
</comment>
<keyword evidence="3" id="KW-1185">Reference proteome</keyword>
<feature type="compositionally biased region" description="Acidic residues" evidence="1">
    <location>
        <begin position="476"/>
        <end position="487"/>
    </location>
</feature>
<evidence type="ECO:0000313" key="2">
    <source>
        <dbReference type="EMBL" id="PXF44548.1"/>
    </source>
</evidence>
<dbReference type="AlphaFoldDB" id="A0A2V3IR12"/>
<accession>A0A2V3IR12</accession>
<organism evidence="2 3">
    <name type="scientific">Gracilariopsis chorda</name>
    <dbReference type="NCBI Taxonomy" id="448386"/>
    <lineage>
        <taxon>Eukaryota</taxon>
        <taxon>Rhodophyta</taxon>
        <taxon>Florideophyceae</taxon>
        <taxon>Rhodymeniophycidae</taxon>
        <taxon>Gracilariales</taxon>
        <taxon>Gracilariaceae</taxon>
        <taxon>Gracilariopsis</taxon>
    </lineage>
</organism>
<proteinExistence type="predicted"/>
<feature type="compositionally biased region" description="Basic and acidic residues" evidence="1">
    <location>
        <begin position="326"/>
        <end position="337"/>
    </location>
</feature>
<feature type="compositionally biased region" description="Basic and acidic residues" evidence="1">
    <location>
        <begin position="260"/>
        <end position="271"/>
    </location>
</feature>
<evidence type="ECO:0000256" key="1">
    <source>
        <dbReference type="SAM" id="MobiDB-lite"/>
    </source>
</evidence>
<feature type="compositionally biased region" description="Acidic residues" evidence="1">
    <location>
        <begin position="436"/>
        <end position="454"/>
    </location>
</feature>